<feature type="transmembrane region" description="Helical" evidence="7">
    <location>
        <begin position="20"/>
        <end position="44"/>
    </location>
</feature>
<reference evidence="9 10" key="2">
    <citation type="submission" date="2018-06" db="EMBL/GenBank/DDBJ databases">
        <title>Metagenomic assembly of (sub)arctic Cyanobacteria and their associated microbiome from non-axenic cultures.</title>
        <authorList>
            <person name="Baurain D."/>
        </authorList>
    </citation>
    <scope>NUCLEOTIDE SEQUENCE [LARGE SCALE GENOMIC DNA]</scope>
    <source>
        <strain evidence="9">ULC041bin1</strain>
    </source>
</reference>
<evidence type="ECO:0000259" key="8">
    <source>
        <dbReference type="SMART" id="SM00014"/>
    </source>
</evidence>
<evidence type="ECO:0000256" key="6">
    <source>
        <dbReference type="ARBA" id="ARBA00023136"/>
    </source>
</evidence>
<sequence length="218" mass="23922">MQQSGPTPLPVRSLWWGLGLPLVALVALVLLGLLVAAYPTLLAWDAAFLLRLHRYASPALNRSVVAITDLGTYWGVLPASVVLIALALWCRRWLVAGYFALAMAGSAGLNLTAKLLWHRVRPTLWDGVPPNPDFSFPSGHATYSMTFVLALILINWDSPKRPWLIGLGGLFGLVIGLSRVYLGVHYPSDILGGWLLAIAWAVGLHQVTFRWVPLLRSR</sequence>
<dbReference type="Gene3D" id="1.20.144.10">
    <property type="entry name" value="Phosphatidic acid phosphatase type 2/haloperoxidase"/>
    <property type="match status" value="2"/>
</dbReference>
<dbReference type="EMBL" id="QBMN01000259">
    <property type="protein sequence ID" value="PZO33381.1"/>
    <property type="molecule type" value="Genomic_DNA"/>
</dbReference>
<evidence type="ECO:0000256" key="7">
    <source>
        <dbReference type="SAM" id="Phobius"/>
    </source>
</evidence>
<comment type="caution">
    <text evidence="9">The sequence shown here is derived from an EMBL/GenBank/DDBJ whole genome shotgun (WGS) entry which is preliminary data.</text>
</comment>
<accession>A0A2W4XBR5</accession>
<dbReference type="Proteomes" id="UP000249081">
    <property type="component" value="Unassembled WGS sequence"/>
</dbReference>
<keyword evidence="6 7" id="KW-0472">Membrane</keyword>
<evidence type="ECO:0000256" key="5">
    <source>
        <dbReference type="ARBA" id="ARBA00022989"/>
    </source>
</evidence>
<feature type="transmembrane region" description="Helical" evidence="7">
    <location>
        <begin position="163"/>
        <end position="184"/>
    </location>
</feature>
<feature type="transmembrane region" description="Helical" evidence="7">
    <location>
        <begin position="64"/>
        <end position="89"/>
    </location>
</feature>
<keyword evidence="2" id="KW-1003">Cell membrane</keyword>
<reference evidence="10" key="1">
    <citation type="submission" date="2018-04" db="EMBL/GenBank/DDBJ databases">
        <authorList>
            <person name="Cornet L."/>
        </authorList>
    </citation>
    <scope>NUCLEOTIDE SEQUENCE [LARGE SCALE GENOMIC DNA]</scope>
</reference>
<dbReference type="GO" id="GO:0005886">
    <property type="term" value="C:plasma membrane"/>
    <property type="evidence" value="ECO:0007669"/>
    <property type="project" value="UniProtKB-SubCell"/>
</dbReference>
<feature type="transmembrane region" description="Helical" evidence="7">
    <location>
        <begin position="137"/>
        <end position="156"/>
    </location>
</feature>
<dbReference type="InterPro" id="IPR036938">
    <property type="entry name" value="PAP2/HPO_sf"/>
</dbReference>
<dbReference type="AlphaFoldDB" id="A0A2W4XBR5"/>
<keyword evidence="4" id="KW-0378">Hydrolase</keyword>
<evidence type="ECO:0000256" key="1">
    <source>
        <dbReference type="ARBA" id="ARBA00004651"/>
    </source>
</evidence>
<proteinExistence type="predicted"/>
<dbReference type="GO" id="GO:0016787">
    <property type="term" value="F:hydrolase activity"/>
    <property type="evidence" value="ECO:0007669"/>
    <property type="project" value="UniProtKB-KW"/>
</dbReference>
<protein>
    <recommendedName>
        <fullName evidence="8">Phosphatidic acid phosphatase type 2/haloperoxidase domain-containing protein</fullName>
    </recommendedName>
</protein>
<feature type="transmembrane region" description="Helical" evidence="7">
    <location>
        <begin position="190"/>
        <end position="212"/>
    </location>
</feature>
<dbReference type="SUPFAM" id="SSF48317">
    <property type="entry name" value="Acid phosphatase/Vanadium-dependent haloperoxidase"/>
    <property type="match status" value="1"/>
</dbReference>
<keyword evidence="3 7" id="KW-0812">Transmembrane</keyword>
<feature type="transmembrane region" description="Helical" evidence="7">
    <location>
        <begin position="96"/>
        <end position="117"/>
    </location>
</feature>
<evidence type="ECO:0000313" key="9">
    <source>
        <dbReference type="EMBL" id="PZO33381.1"/>
    </source>
</evidence>
<evidence type="ECO:0000256" key="4">
    <source>
        <dbReference type="ARBA" id="ARBA00022801"/>
    </source>
</evidence>
<gene>
    <name evidence="9" type="ORF">DCF17_22075</name>
</gene>
<evidence type="ECO:0000313" key="10">
    <source>
        <dbReference type="Proteomes" id="UP000249081"/>
    </source>
</evidence>
<feature type="domain" description="Phosphatidic acid phosphatase type 2/haloperoxidase" evidence="8">
    <location>
        <begin position="96"/>
        <end position="205"/>
    </location>
</feature>
<dbReference type="CDD" id="cd03392">
    <property type="entry name" value="PAP2_like_2"/>
    <property type="match status" value="1"/>
</dbReference>
<evidence type="ECO:0000256" key="2">
    <source>
        <dbReference type="ARBA" id="ARBA00022475"/>
    </source>
</evidence>
<name>A0A2W4XBR5_9CYAN</name>
<keyword evidence="5 7" id="KW-1133">Transmembrane helix</keyword>
<dbReference type="SMART" id="SM00014">
    <property type="entry name" value="acidPPc"/>
    <property type="match status" value="1"/>
</dbReference>
<comment type="subcellular location">
    <subcellularLocation>
        <location evidence="1">Cell membrane</location>
        <topology evidence="1">Multi-pass membrane protein</topology>
    </subcellularLocation>
</comment>
<dbReference type="Pfam" id="PF01569">
    <property type="entry name" value="PAP2"/>
    <property type="match status" value="1"/>
</dbReference>
<dbReference type="PANTHER" id="PTHR14969:SF62">
    <property type="entry name" value="DECAPRENYLPHOSPHORYL-5-PHOSPHORIBOSE PHOSPHATASE RV3807C-RELATED"/>
    <property type="match status" value="1"/>
</dbReference>
<dbReference type="PANTHER" id="PTHR14969">
    <property type="entry name" value="SPHINGOSINE-1-PHOSPHATE PHOSPHOHYDROLASE"/>
    <property type="match status" value="1"/>
</dbReference>
<organism evidence="9 10">
    <name type="scientific">Shackletoniella antarctica</name>
    <dbReference type="NCBI Taxonomy" id="268115"/>
    <lineage>
        <taxon>Bacteria</taxon>
        <taxon>Bacillati</taxon>
        <taxon>Cyanobacteriota</taxon>
        <taxon>Cyanophyceae</taxon>
        <taxon>Oculatellales</taxon>
        <taxon>Oculatellaceae</taxon>
        <taxon>Shackletoniella</taxon>
    </lineage>
</organism>
<dbReference type="InterPro" id="IPR000326">
    <property type="entry name" value="PAP2/HPO"/>
</dbReference>
<evidence type="ECO:0000256" key="3">
    <source>
        <dbReference type="ARBA" id="ARBA00022692"/>
    </source>
</evidence>